<feature type="transmembrane region" description="Helical" evidence="2">
    <location>
        <begin position="346"/>
        <end position="365"/>
    </location>
</feature>
<feature type="domain" description="YhaN AAA" evidence="3">
    <location>
        <begin position="9"/>
        <end position="54"/>
    </location>
</feature>
<evidence type="ECO:0000256" key="1">
    <source>
        <dbReference type="SAM" id="Coils"/>
    </source>
</evidence>
<feature type="coiled-coil region" evidence="1">
    <location>
        <begin position="533"/>
        <end position="587"/>
    </location>
</feature>
<keyword evidence="2" id="KW-0812">Transmembrane</keyword>
<protein>
    <submittedName>
        <fullName evidence="4">AAA family ATPase</fullName>
    </submittedName>
</protein>
<evidence type="ECO:0000256" key="2">
    <source>
        <dbReference type="SAM" id="Phobius"/>
    </source>
</evidence>
<gene>
    <name evidence="4" type="ORF">H8790_10325</name>
</gene>
<accession>A0A7G9B8K6</accession>
<proteinExistence type="predicted"/>
<keyword evidence="1" id="KW-0175">Coiled coil</keyword>
<feature type="transmembrane region" description="Helical" evidence="2">
    <location>
        <begin position="371"/>
        <end position="390"/>
    </location>
</feature>
<dbReference type="Proteomes" id="UP000515960">
    <property type="component" value="Chromosome"/>
</dbReference>
<dbReference type="Gene3D" id="3.40.50.300">
    <property type="entry name" value="P-loop containing nucleotide triphosphate hydrolases"/>
    <property type="match status" value="2"/>
</dbReference>
<dbReference type="InterPro" id="IPR027417">
    <property type="entry name" value="P-loop_NTPase"/>
</dbReference>
<organism evidence="4 5">
    <name type="scientific">Oscillibacter hominis</name>
    <dbReference type="NCBI Taxonomy" id="2763056"/>
    <lineage>
        <taxon>Bacteria</taxon>
        <taxon>Bacillati</taxon>
        <taxon>Bacillota</taxon>
        <taxon>Clostridia</taxon>
        <taxon>Eubacteriales</taxon>
        <taxon>Oscillospiraceae</taxon>
        <taxon>Oscillibacter</taxon>
    </lineage>
</organism>
<name>A0A7G9B8K6_9FIRM</name>
<reference evidence="4 5" key="1">
    <citation type="submission" date="2020-08" db="EMBL/GenBank/DDBJ databases">
        <authorList>
            <person name="Liu C."/>
            <person name="Sun Q."/>
        </authorList>
    </citation>
    <scope>NUCLEOTIDE SEQUENCE [LARGE SCALE GENOMIC DNA]</scope>
    <source>
        <strain evidence="4 5">NSJ-62</strain>
    </source>
</reference>
<evidence type="ECO:0000313" key="4">
    <source>
        <dbReference type="EMBL" id="QNL45887.1"/>
    </source>
</evidence>
<dbReference type="AlphaFoldDB" id="A0A7G9B8K6"/>
<keyword evidence="2" id="KW-0472">Membrane</keyword>
<dbReference type="PANTHER" id="PTHR41259:SF1">
    <property type="entry name" value="DOUBLE-STRAND BREAK REPAIR RAD50 ATPASE, PUTATIVE-RELATED"/>
    <property type="match status" value="1"/>
</dbReference>
<dbReference type="Pfam" id="PF13514">
    <property type="entry name" value="AAA_27"/>
    <property type="match status" value="1"/>
</dbReference>
<dbReference type="InterPro" id="IPR038734">
    <property type="entry name" value="YhaN_AAA"/>
</dbReference>
<keyword evidence="2" id="KW-1133">Transmembrane helix</keyword>
<dbReference type="PANTHER" id="PTHR41259">
    <property type="entry name" value="DOUBLE-STRAND BREAK REPAIR RAD50 ATPASE, PUTATIVE-RELATED"/>
    <property type="match status" value="1"/>
</dbReference>
<keyword evidence="5" id="KW-1185">Reference proteome</keyword>
<dbReference type="EMBL" id="CP060490">
    <property type="protein sequence ID" value="QNL45887.1"/>
    <property type="molecule type" value="Genomic_DNA"/>
</dbReference>
<dbReference type="SUPFAM" id="SSF52540">
    <property type="entry name" value="P-loop containing nucleoside triphosphate hydrolases"/>
    <property type="match status" value="1"/>
</dbReference>
<evidence type="ECO:0000313" key="5">
    <source>
        <dbReference type="Proteomes" id="UP000515960"/>
    </source>
</evidence>
<sequence>MLLHRMSATFGKLTDQTLELSDGLNLICAPNEAGKSTWCAFLSTMLYGFPARERGPLADKNRFTPWSGAAMRGTIECRCGGRDLRITRDTVRANSPLGRFSAVYAGTADEVPGLTASSCGELLLGVPREVFERSALIRQAGMAVGQDAELERRIASLITTGEEDTSYIESWDRLKKQLNRRRYNKNGMIPEAEAALLAREGELAQFHALSEELQGQLQHLEELSRSCESLKGKIALCRRWEEAEAQTACLRQQEEAQAAQRRAELLRARLEEERIPTMEEIARLRAAIVNLGTVRKSVEKAREDRDNAQRALYRAEMAVNDSPFAGQSPESARKTAAAVPPLRPRAWWFPVLLFLVGAGGTFLLSRGAYPLWAAGLMGCIGFVLGLYAVLRRQRSDLKKRAAFLELYQTSSPEALAEAADTYIKLYAARERAQEDAAAKSAAAEALYASLTTNEQAILIEVRRFCPGAFDLTAADDALRECVGRRREAAEAESQAREAALRCQFAQAGLEPALSPQDLPPRPQEGPDELNRQLEAAQGEMAAVRSQADQLQGRLSAIGDEDALHASVEALRATLAGLQQEYDAITMAMDALASANTTLQNRFSPELGRQAARIFSALTGGRYQKIALDRSFGASAQTGEDPIARDVRLLSQGTADQLYLAVRLAICDLLLPPEKEVPLILDDALITFDDQRMAAALDYLSTCGRQILMFTCQSREADYLRGKGLAHMQCI</sequence>
<evidence type="ECO:0000259" key="3">
    <source>
        <dbReference type="Pfam" id="PF13514"/>
    </source>
</evidence>
<dbReference type="KEGG" id="ohi:H8790_10325"/>
<feature type="coiled-coil region" evidence="1">
    <location>
        <begin position="249"/>
        <end position="318"/>
    </location>
</feature>